<evidence type="ECO:0000256" key="8">
    <source>
        <dbReference type="ARBA" id="ARBA00023136"/>
    </source>
</evidence>
<evidence type="ECO:0000256" key="4">
    <source>
        <dbReference type="ARBA" id="ARBA00022692"/>
    </source>
</evidence>
<dbReference type="RefSeq" id="WP_201637730.1">
    <property type="nucleotide sequence ID" value="NZ_JAEQNB010000007.1"/>
</dbReference>
<feature type="active site" evidence="9">
    <location>
        <position position="128"/>
    </location>
</feature>
<dbReference type="PRINTS" id="PR00781">
    <property type="entry name" value="LIPOSIGPTASE"/>
</dbReference>
<comment type="caution">
    <text evidence="9">Lacks conserved residue(s) required for the propagation of feature annotation.</text>
</comment>
<dbReference type="EC" id="3.4.23.36" evidence="9"/>
<name>A0ABS1JEM8_9BACL</name>
<evidence type="ECO:0000313" key="13">
    <source>
        <dbReference type="Proteomes" id="UP000602284"/>
    </source>
</evidence>
<comment type="similarity">
    <text evidence="1 9 11">Belongs to the peptidase A8 family.</text>
</comment>
<feature type="transmembrane region" description="Helical" evidence="9">
    <location>
        <begin position="122"/>
        <end position="144"/>
    </location>
</feature>
<comment type="subcellular location">
    <subcellularLocation>
        <location evidence="9">Cell membrane</location>
        <topology evidence="9">Multi-pass membrane protein</topology>
    </subcellularLocation>
</comment>
<proteinExistence type="inferred from homology"/>
<reference evidence="12 13" key="1">
    <citation type="submission" date="2021-01" db="EMBL/GenBank/DDBJ databases">
        <title>Tumebacillus sp. strain ITR2 16S ribosomal RNA gene Genome sequencing and assembly.</title>
        <authorList>
            <person name="Kang M."/>
        </authorList>
    </citation>
    <scope>NUCLEOTIDE SEQUENCE [LARGE SCALE GENOMIC DNA]</scope>
    <source>
        <strain evidence="12 13">ITR2</strain>
    </source>
</reference>
<evidence type="ECO:0000256" key="11">
    <source>
        <dbReference type="RuleBase" id="RU004181"/>
    </source>
</evidence>
<dbReference type="PROSITE" id="PS00855">
    <property type="entry name" value="SPASE_II"/>
    <property type="match status" value="1"/>
</dbReference>
<keyword evidence="5 9" id="KW-0064">Aspartyl protease</keyword>
<dbReference type="EMBL" id="JAEQNB010000007">
    <property type="protein sequence ID" value="MBL0388757.1"/>
    <property type="molecule type" value="Genomic_DNA"/>
</dbReference>
<protein>
    <recommendedName>
        <fullName evidence="9">Lipoprotein signal peptidase</fullName>
        <ecNumber evidence="9">3.4.23.36</ecNumber>
    </recommendedName>
    <alternativeName>
        <fullName evidence="9">Prolipoprotein signal peptidase</fullName>
    </alternativeName>
    <alternativeName>
        <fullName evidence="9">Signal peptidase II</fullName>
        <shortName evidence="9">SPase II</shortName>
    </alternativeName>
</protein>
<dbReference type="NCBIfam" id="TIGR00077">
    <property type="entry name" value="lspA"/>
    <property type="match status" value="1"/>
</dbReference>
<evidence type="ECO:0000313" key="12">
    <source>
        <dbReference type="EMBL" id="MBL0388757.1"/>
    </source>
</evidence>
<comment type="pathway">
    <text evidence="9">Protein modification; lipoprotein biosynthesis (signal peptide cleavage).</text>
</comment>
<feature type="transmembrane region" description="Helical" evidence="9">
    <location>
        <begin position="55"/>
        <end position="73"/>
    </location>
</feature>
<evidence type="ECO:0000256" key="1">
    <source>
        <dbReference type="ARBA" id="ARBA00006139"/>
    </source>
</evidence>
<dbReference type="GO" id="GO:0004190">
    <property type="term" value="F:aspartic-type endopeptidase activity"/>
    <property type="evidence" value="ECO:0007669"/>
    <property type="project" value="UniProtKB-EC"/>
</dbReference>
<dbReference type="HAMAP" id="MF_00161">
    <property type="entry name" value="LspA"/>
    <property type="match status" value="1"/>
</dbReference>
<evidence type="ECO:0000256" key="7">
    <source>
        <dbReference type="ARBA" id="ARBA00022989"/>
    </source>
</evidence>
<keyword evidence="7 9" id="KW-1133">Transmembrane helix</keyword>
<evidence type="ECO:0000256" key="9">
    <source>
        <dbReference type="HAMAP-Rule" id="MF_00161"/>
    </source>
</evidence>
<comment type="function">
    <text evidence="9 10">This protein specifically catalyzes the removal of signal peptides from prolipoproteins.</text>
</comment>
<sequence length="157" mass="17542">MYFYLIIALVVAIDQWVKYYVRHHLEIGQSVPLIDGVINLTSHRNAGAAFSILEGQQWFFILSSLAVVAAVIYYRRKGELRGRPLMEFGVALLVAGAIGNMLDRLVLGVVTDFFDLQFVQFAIFNVADIAINLAVVLIVLAILIESFKPKTKKAVEE</sequence>
<evidence type="ECO:0000256" key="6">
    <source>
        <dbReference type="ARBA" id="ARBA00022801"/>
    </source>
</evidence>
<evidence type="ECO:0000256" key="5">
    <source>
        <dbReference type="ARBA" id="ARBA00022750"/>
    </source>
</evidence>
<dbReference type="InterPro" id="IPR001872">
    <property type="entry name" value="Peptidase_A8"/>
</dbReference>
<evidence type="ECO:0000256" key="3">
    <source>
        <dbReference type="ARBA" id="ARBA00022670"/>
    </source>
</evidence>
<evidence type="ECO:0000256" key="10">
    <source>
        <dbReference type="RuleBase" id="RU000594"/>
    </source>
</evidence>
<organism evidence="12 13">
    <name type="scientific">Tumebacillus amylolyticus</name>
    <dbReference type="NCBI Taxonomy" id="2801339"/>
    <lineage>
        <taxon>Bacteria</taxon>
        <taxon>Bacillati</taxon>
        <taxon>Bacillota</taxon>
        <taxon>Bacilli</taxon>
        <taxon>Bacillales</taxon>
        <taxon>Alicyclobacillaceae</taxon>
        <taxon>Tumebacillus</taxon>
    </lineage>
</organism>
<dbReference type="Proteomes" id="UP000602284">
    <property type="component" value="Unassembled WGS sequence"/>
</dbReference>
<keyword evidence="13" id="KW-1185">Reference proteome</keyword>
<comment type="caution">
    <text evidence="12">The sequence shown here is derived from an EMBL/GenBank/DDBJ whole genome shotgun (WGS) entry which is preliminary data.</text>
</comment>
<gene>
    <name evidence="9 12" type="primary">lspA</name>
    <name evidence="12" type="ORF">JJB07_19330</name>
</gene>
<keyword evidence="3 9" id="KW-0645">Protease</keyword>
<dbReference type="PANTHER" id="PTHR33695">
    <property type="entry name" value="LIPOPROTEIN SIGNAL PEPTIDASE"/>
    <property type="match status" value="1"/>
</dbReference>
<dbReference type="PANTHER" id="PTHR33695:SF1">
    <property type="entry name" value="LIPOPROTEIN SIGNAL PEPTIDASE"/>
    <property type="match status" value="1"/>
</dbReference>
<feature type="transmembrane region" description="Helical" evidence="9">
    <location>
        <begin position="85"/>
        <end position="102"/>
    </location>
</feature>
<keyword evidence="2 9" id="KW-1003">Cell membrane</keyword>
<feature type="active site" evidence="9">
    <location>
        <position position="112"/>
    </location>
</feature>
<keyword evidence="4 9" id="KW-0812">Transmembrane</keyword>
<comment type="catalytic activity">
    <reaction evidence="9 10">
        <text>Release of signal peptides from bacterial membrane prolipoproteins. Hydrolyzes -Xaa-Yaa-Zaa-|-(S,diacylglyceryl)Cys-, in which Xaa is hydrophobic (preferably Leu), and Yaa (Ala or Ser) and Zaa (Gly or Ala) have small, neutral side chains.</text>
        <dbReference type="EC" id="3.4.23.36"/>
    </reaction>
</comment>
<keyword evidence="6 9" id="KW-0378">Hydrolase</keyword>
<dbReference type="Pfam" id="PF01252">
    <property type="entry name" value="Peptidase_A8"/>
    <property type="match status" value="1"/>
</dbReference>
<keyword evidence="8 9" id="KW-0472">Membrane</keyword>
<evidence type="ECO:0000256" key="2">
    <source>
        <dbReference type="ARBA" id="ARBA00022475"/>
    </source>
</evidence>
<accession>A0ABS1JEM8</accession>